<keyword evidence="3" id="KW-1185">Reference proteome</keyword>
<feature type="compositionally biased region" description="Low complexity" evidence="1">
    <location>
        <begin position="91"/>
        <end position="112"/>
    </location>
</feature>
<dbReference type="HOGENOM" id="CLU_1321025_0_0_1"/>
<organism evidence="2 3">
    <name type="scientific">Collybiopsis luxurians FD-317 M1</name>
    <dbReference type="NCBI Taxonomy" id="944289"/>
    <lineage>
        <taxon>Eukaryota</taxon>
        <taxon>Fungi</taxon>
        <taxon>Dikarya</taxon>
        <taxon>Basidiomycota</taxon>
        <taxon>Agaricomycotina</taxon>
        <taxon>Agaricomycetes</taxon>
        <taxon>Agaricomycetidae</taxon>
        <taxon>Agaricales</taxon>
        <taxon>Marasmiineae</taxon>
        <taxon>Omphalotaceae</taxon>
        <taxon>Collybiopsis</taxon>
        <taxon>Collybiopsis luxurians</taxon>
    </lineage>
</organism>
<sequence>MSITNISTPSSSSTTSTSDIKVNSLSFPFLPTIRVPPPLILPEVPLRERRGFTESITIISRPEHPSELMPKPARGQLEPRAGALPRRRRASSLSMSITNISTPSSSSTTSTSDIKVNSLSFPFLPTIRVPPPLILPEVPLRERRGFTESITIISRPEHPSELMPKPARGQLEPRAGALPRRRRASSVKPVITQPFISESKNFDFAICP</sequence>
<accession>A0A0D0B733</accession>
<proteinExistence type="predicted"/>
<dbReference type="EMBL" id="KN834780">
    <property type="protein sequence ID" value="KIK59275.1"/>
    <property type="molecule type" value="Genomic_DNA"/>
</dbReference>
<protein>
    <submittedName>
        <fullName evidence="2">Uncharacterized protein</fullName>
    </submittedName>
</protein>
<feature type="region of interest" description="Disordered" evidence="1">
    <location>
        <begin position="158"/>
        <end position="184"/>
    </location>
</feature>
<gene>
    <name evidence="2" type="ORF">GYMLUDRAFT_262065</name>
</gene>
<dbReference type="Proteomes" id="UP000053593">
    <property type="component" value="Unassembled WGS sequence"/>
</dbReference>
<name>A0A0D0B733_9AGAR</name>
<evidence type="ECO:0000313" key="3">
    <source>
        <dbReference type="Proteomes" id="UP000053593"/>
    </source>
</evidence>
<reference evidence="2 3" key="1">
    <citation type="submission" date="2014-04" db="EMBL/GenBank/DDBJ databases">
        <title>Evolutionary Origins and Diversification of the Mycorrhizal Mutualists.</title>
        <authorList>
            <consortium name="DOE Joint Genome Institute"/>
            <consortium name="Mycorrhizal Genomics Consortium"/>
            <person name="Kohler A."/>
            <person name="Kuo A."/>
            <person name="Nagy L.G."/>
            <person name="Floudas D."/>
            <person name="Copeland A."/>
            <person name="Barry K.W."/>
            <person name="Cichocki N."/>
            <person name="Veneault-Fourrey C."/>
            <person name="LaButti K."/>
            <person name="Lindquist E.A."/>
            <person name="Lipzen A."/>
            <person name="Lundell T."/>
            <person name="Morin E."/>
            <person name="Murat C."/>
            <person name="Riley R."/>
            <person name="Ohm R."/>
            <person name="Sun H."/>
            <person name="Tunlid A."/>
            <person name="Henrissat B."/>
            <person name="Grigoriev I.V."/>
            <person name="Hibbett D.S."/>
            <person name="Martin F."/>
        </authorList>
    </citation>
    <scope>NUCLEOTIDE SEQUENCE [LARGE SCALE GENOMIC DNA]</scope>
    <source>
        <strain evidence="2 3">FD-317 M1</strain>
    </source>
</reference>
<dbReference type="AlphaFoldDB" id="A0A0D0B733"/>
<feature type="region of interest" description="Disordered" evidence="1">
    <location>
        <begin position="61"/>
        <end position="112"/>
    </location>
</feature>
<evidence type="ECO:0000256" key="1">
    <source>
        <dbReference type="SAM" id="MobiDB-lite"/>
    </source>
</evidence>
<evidence type="ECO:0000313" key="2">
    <source>
        <dbReference type="EMBL" id="KIK59275.1"/>
    </source>
</evidence>